<gene>
    <name evidence="2" type="ORF">HB770_04215</name>
</gene>
<reference evidence="3" key="1">
    <citation type="journal article" date="2020" name="Mol. Plant Microbe">
        <title>Rhizobial microsymbionts of the narrowly endemic Oxytropis species growing in Kamchatka are characterized by significant genetic diversity and possess a set of genes that are associated with T3SS and T6SS secretion systems and can affect the development of symbiosis.</title>
        <authorList>
            <person name="Safronova V."/>
            <person name="Guro P."/>
            <person name="Sazanova A."/>
            <person name="Kuznetsova I."/>
            <person name="Belimov A."/>
            <person name="Yakubov V."/>
            <person name="Chirak E."/>
            <person name="Afonin A."/>
            <person name="Gogolev Y."/>
            <person name="Andronov E."/>
            <person name="Tikhonovich I."/>
        </authorList>
    </citation>
    <scope>NUCLEOTIDE SEQUENCE [LARGE SCALE GENOMIC DNA]</scope>
    <source>
        <strain evidence="3">RCAM0610</strain>
    </source>
</reference>
<sequence length="215" mass="24118">MPTYEGSGEPASIALRLKRVEAILENLQPGEGAPPDIEQALDRLYDMTLRGGLHTSGDVTADMVDGMFWFRQQSLSSADKKSIVSVTYGDTDALNRVKDMPLMKQVLGVDAAWNFARTDPSADQDRASLVGNIYGHKSVYADMRDREQTVVGIVGTQEQLTTLYDDHGSVWRALYGIYYDIDDDAKTKSLLEMVRDLRDENNDLRSRIEWLEAHV</sequence>
<evidence type="ECO:0000256" key="1">
    <source>
        <dbReference type="SAM" id="Coils"/>
    </source>
</evidence>
<dbReference type="Proteomes" id="UP000515518">
    <property type="component" value="Chromosome"/>
</dbReference>
<keyword evidence="1" id="KW-0175">Coiled coil</keyword>
<feature type="coiled-coil region" evidence="1">
    <location>
        <begin position="187"/>
        <end position="214"/>
    </location>
</feature>
<protein>
    <submittedName>
        <fullName evidence="2">Uncharacterized protein</fullName>
    </submittedName>
</protein>
<dbReference type="EMBL" id="CP050549">
    <property type="protein sequence ID" value="QND41850.1"/>
    <property type="molecule type" value="Genomic_DNA"/>
</dbReference>
<name>A0A7G6RHW8_RHILV</name>
<evidence type="ECO:0000313" key="2">
    <source>
        <dbReference type="EMBL" id="QND41850.1"/>
    </source>
</evidence>
<organism evidence="2 3">
    <name type="scientific">Rhizobium leguminosarum bv. viciae</name>
    <dbReference type="NCBI Taxonomy" id="387"/>
    <lineage>
        <taxon>Bacteria</taxon>
        <taxon>Pseudomonadati</taxon>
        <taxon>Pseudomonadota</taxon>
        <taxon>Alphaproteobacteria</taxon>
        <taxon>Hyphomicrobiales</taxon>
        <taxon>Rhizobiaceae</taxon>
        <taxon>Rhizobium/Agrobacterium group</taxon>
        <taxon>Rhizobium</taxon>
    </lineage>
</organism>
<evidence type="ECO:0000313" key="3">
    <source>
        <dbReference type="Proteomes" id="UP000515518"/>
    </source>
</evidence>
<dbReference type="AlphaFoldDB" id="A0A7G6RHW8"/>
<accession>A0A7G6RHW8</accession>
<proteinExistence type="predicted"/>